<keyword evidence="2" id="KW-1185">Reference proteome</keyword>
<gene>
    <name evidence="1" type="ORF">GO755_13425</name>
</gene>
<name>A0A7K1SB94_9BACT</name>
<dbReference type="EMBL" id="WPIN01000004">
    <property type="protein sequence ID" value="MVM31035.1"/>
    <property type="molecule type" value="Genomic_DNA"/>
</dbReference>
<evidence type="ECO:0000313" key="1">
    <source>
        <dbReference type="EMBL" id="MVM31035.1"/>
    </source>
</evidence>
<evidence type="ECO:0000313" key="2">
    <source>
        <dbReference type="Proteomes" id="UP000436006"/>
    </source>
</evidence>
<comment type="caution">
    <text evidence="1">The sequence shown here is derived from an EMBL/GenBank/DDBJ whole genome shotgun (WGS) entry which is preliminary data.</text>
</comment>
<dbReference type="AlphaFoldDB" id="A0A7K1SB94"/>
<sequence length="86" mass="10008">MNPSTNPRRLSNAQALLLQLFERDLSESELTDVRQVLTKHFAQKAEAEAERILKLRKQSAKQVEQDSIVINENRTEYLQQLRSTNQ</sequence>
<accession>A0A7K1SB94</accession>
<protein>
    <submittedName>
        <fullName evidence="1">Uncharacterized protein</fullName>
    </submittedName>
</protein>
<organism evidence="1 2">
    <name type="scientific">Spirosoma arboris</name>
    <dbReference type="NCBI Taxonomy" id="2682092"/>
    <lineage>
        <taxon>Bacteria</taxon>
        <taxon>Pseudomonadati</taxon>
        <taxon>Bacteroidota</taxon>
        <taxon>Cytophagia</taxon>
        <taxon>Cytophagales</taxon>
        <taxon>Cytophagaceae</taxon>
        <taxon>Spirosoma</taxon>
    </lineage>
</organism>
<dbReference type="Proteomes" id="UP000436006">
    <property type="component" value="Unassembled WGS sequence"/>
</dbReference>
<reference evidence="1 2" key="1">
    <citation type="submission" date="2019-12" db="EMBL/GenBank/DDBJ databases">
        <title>Spirosoma sp. HMF4905 genome sequencing and assembly.</title>
        <authorList>
            <person name="Kang H."/>
            <person name="Cha I."/>
            <person name="Kim H."/>
            <person name="Joh K."/>
        </authorList>
    </citation>
    <scope>NUCLEOTIDE SEQUENCE [LARGE SCALE GENOMIC DNA]</scope>
    <source>
        <strain evidence="1 2">HMF4905</strain>
    </source>
</reference>
<dbReference type="RefSeq" id="WP_157585518.1">
    <property type="nucleotide sequence ID" value="NZ_WPIN01000004.1"/>
</dbReference>
<proteinExistence type="predicted"/>